<evidence type="ECO:0000313" key="2">
    <source>
        <dbReference type="Proteomes" id="UP000440125"/>
    </source>
</evidence>
<dbReference type="InterPro" id="IPR004260">
    <property type="entry name" value="Pyr-dimer_DNA_glycosylase"/>
</dbReference>
<gene>
    <name evidence="1" type="ORF">D1867_10940</name>
</gene>
<comment type="caution">
    <text evidence="1">The sequence shown here is derived from an EMBL/GenBank/DDBJ whole genome shotgun (WGS) entry which is preliminary data.</text>
</comment>
<accession>A0A6A9QRA1</accession>
<proteinExistence type="predicted"/>
<name>A0A6A9QRA1_ACIIN</name>
<reference evidence="1 2" key="1">
    <citation type="submission" date="2019-10" db="EMBL/GenBank/DDBJ databases">
        <title>Genome Sequences from Six Type Strain Members of the Archaeal Family Sulfolobaceae: Acidianus ambivalens, Acidianus infernus, Metallosphaera prunae, Stygiolobus azoricus, Sulfolobus metallicus, and Sulfurisphaera ohwakuensis.</title>
        <authorList>
            <person name="Counts J.A."/>
            <person name="Kelly R.M."/>
        </authorList>
    </citation>
    <scope>NUCLEOTIDE SEQUENCE [LARGE SCALE GENOMIC DNA]</scope>
    <source>
        <strain evidence="1 2">DSM 3191</strain>
    </source>
</reference>
<dbReference type="OrthoDB" id="70703at2157"/>
<protein>
    <recommendedName>
        <fullName evidence="3">DNA lyase</fullName>
    </recommendedName>
</protein>
<dbReference type="RefSeq" id="WP_155864166.1">
    <property type="nucleotide sequence ID" value="NZ_WFIY01000004.1"/>
</dbReference>
<sequence>MRLWSIHPKYLDTRGLLGLWREGLLAQKVLLGETRGYKNHPQLIRFKRTSDPVLYLGTYLYYVYMEGVRRGYSFNKDKIVKYDLTLRMPVTEGQINYEFHHLLEKLKIRNPKMYAELLQVKIIETNPIFFVVKGGIEEWEKIAFFNSNTTIPYEKV</sequence>
<evidence type="ECO:0008006" key="3">
    <source>
        <dbReference type="Google" id="ProtNLM"/>
    </source>
</evidence>
<dbReference type="Proteomes" id="UP000440125">
    <property type="component" value="Unassembled WGS sequence"/>
</dbReference>
<dbReference type="AlphaFoldDB" id="A0A6A9QRA1"/>
<dbReference type="EMBL" id="WFIY01000004">
    <property type="protein sequence ID" value="MUM65747.1"/>
    <property type="molecule type" value="Genomic_DNA"/>
</dbReference>
<dbReference type="Pfam" id="PF03013">
    <property type="entry name" value="Pyr_excise"/>
    <property type="match status" value="1"/>
</dbReference>
<evidence type="ECO:0000313" key="1">
    <source>
        <dbReference type="EMBL" id="MUM65747.1"/>
    </source>
</evidence>
<keyword evidence="2" id="KW-1185">Reference proteome</keyword>
<organism evidence="1 2">
    <name type="scientific">Acidianus infernus</name>
    <dbReference type="NCBI Taxonomy" id="12915"/>
    <lineage>
        <taxon>Archaea</taxon>
        <taxon>Thermoproteota</taxon>
        <taxon>Thermoprotei</taxon>
        <taxon>Sulfolobales</taxon>
        <taxon>Sulfolobaceae</taxon>
        <taxon>Acidianus</taxon>
    </lineage>
</organism>